<feature type="transmembrane region" description="Helical" evidence="1">
    <location>
        <begin position="103"/>
        <end position="126"/>
    </location>
</feature>
<evidence type="ECO:0000313" key="4">
    <source>
        <dbReference type="EMBL" id="PKY54439.1"/>
    </source>
</evidence>
<comment type="caution">
    <text evidence="4">The sequence shown here is derived from an EMBL/GenBank/DDBJ whole genome shotgun (WGS) entry which is preliminary data.</text>
</comment>
<keyword evidence="1" id="KW-0472">Membrane</keyword>
<accession>A0A2I1H6E7</accession>
<proteinExistence type="predicted"/>
<keyword evidence="1" id="KW-1133">Transmembrane helix</keyword>
<dbReference type="AlphaFoldDB" id="A0A2I1H6E7"/>
<dbReference type="Proteomes" id="UP000234323">
    <property type="component" value="Unassembled WGS sequence"/>
</dbReference>
<evidence type="ECO:0000313" key="2">
    <source>
        <dbReference type="EMBL" id="PKY53217.1"/>
    </source>
</evidence>
<keyword evidence="6" id="KW-1185">Reference proteome</keyword>
<gene>
    <name evidence="4" type="ORF">RhiirA4_426782</name>
    <name evidence="5" type="ORF">RhiirA4_429388</name>
    <name evidence="2" type="ORF">RhiirA4_498520</name>
    <name evidence="3" type="ORF">RhiirA4_498676</name>
</gene>
<dbReference type="EMBL" id="LLXI01001362">
    <property type="protein sequence ID" value="PKY53298.1"/>
    <property type="molecule type" value="Genomic_DNA"/>
</dbReference>
<dbReference type="OrthoDB" id="2379186at2759"/>
<evidence type="ECO:0000313" key="3">
    <source>
        <dbReference type="EMBL" id="PKY53298.1"/>
    </source>
</evidence>
<dbReference type="EMBL" id="LLXI01002787">
    <property type="protein sequence ID" value="PKY57977.1"/>
    <property type="molecule type" value="Genomic_DNA"/>
</dbReference>
<keyword evidence="1" id="KW-0812">Transmembrane</keyword>
<sequence length="131" mass="14428">MDINEVTFTAICRPVEGYAIPDVVVIVQSRMINLSCIINALQPVIVRCGVPKIKPVYSSLIFMKLKKKGVPNIDQLDCYNKEGDVVYLSPKGLQVVPKNQQELFEAIVCVLEALAVSMMIMILYIIGISGG</sequence>
<dbReference type="EMBL" id="LLXI01001348">
    <property type="protein sequence ID" value="PKY53217.1"/>
    <property type="molecule type" value="Genomic_DNA"/>
</dbReference>
<dbReference type="VEuPathDB" id="FungiDB:FUN_020923"/>
<reference evidence="4 6" key="1">
    <citation type="submission" date="2015-10" db="EMBL/GenBank/DDBJ databases">
        <title>Genome analyses suggest a sexual origin of heterokaryosis in a supposedly ancient asexual fungus.</title>
        <authorList>
            <person name="Ropars J."/>
            <person name="Sedzielewska K."/>
            <person name="Noel J."/>
            <person name="Charron P."/>
            <person name="Farinelli L."/>
            <person name="Marton T."/>
            <person name="Kruger M."/>
            <person name="Pelin A."/>
            <person name="Brachmann A."/>
            <person name="Corradi N."/>
        </authorList>
    </citation>
    <scope>NUCLEOTIDE SEQUENCE [LARGE SCALE GENOMIC DNA]</scope>
    <source>
        <strain evidence="4 6">A4</strain>
    </source>
</reference>
<name>A0A2I1H6E7_9GLOM</name>
<evidence type="ECO:0000313" key="5">
    <source>
        <dbReference type="EMBL" id="PKY57977.1"/>
    </source>
</evidence>
<organism evidence="4 6">
    <name type="scientific">Rhizophagus irregularis</name>
    <dbReference type="NCBI Taxonomy" id="588596"/>
    <lineage>
        <taxon>Eukaryota</taxon>
        <taxon>Fungi</taxon>
        <taxon>Fungi incertae sedis</taxon>
        <taxon>Mucoromycota</taxon>
        <taxon>Glomeromycotina</taxon>
        <taxon>Glomeromycetes</taxon>
        <taxon>Glomerales</taxon>
        <taxon>Glomeraceae</taxon>
        <taxon>Rhizophagus</taxon>
    </lineage>
</organism>
<dbReference type="EMBL" id="LLXI01001611">
    <property type="protein sequence ID" value="PKY54439.1"/>
    <property type="molecule type" value="Genomic_DNA"/>
</dbReference>
<evidence type="ECO:0000256" key="1">
    <source>
        <dbReference type="SAM" id="Phobius"/>
    </source>
</evidence>
<evidence type="ECO:0000313" key="6">
    <source>
        <dbReference type="Proteomes" id="UP000234323"/>
    </source>
</evidence>
<protein>
    <submittedName>
        <fullName evidence="4">Uncharacterized protein</fullName>
    </submittedName>
</protein>